<dbReference type="Proteomes" id="UP000095131">
    <property type="component" value="Unassembled WGS sequence"/>
</dbReference>
<protein>
    <recommendedName>
        <fullName evidence="1">HNH domain-containing protein</fullName>
    </recommendedName>
</protein>
<accession>A0A1E3WFP5</accession>
<dbReference type="InterPro" id="IPR003615">
    <property type="entry name" value="HNH_nuc"/>
</dbReference>
<name>A0A1E3WFP5_9VIBR</name>
<dbReference type="Gene3D" id="1.10.30.50">
    <property type="match status" value="1"/>
</dbReference>
<evidence type="ECO:0000313" key="3">
    <source>
        <dbReference type="Proteomes" id="UP000095131"/>
    </source>
</evidence>
<sequence>MNRKQFIEKHGGECANWTWSWSFVNHKDKFVIFGAWDTGQIQDKQLILSDDWERNDKGRYMSGYGQALEHIELILHDGYSLKTFLMYYSDENKDGEGNGPAKISGFEDKLVDKYLHRDSHSWVACPYVSETCLPEEIVSPNIYLEGAHEVVSVNSYERNSAARQRCLDEYGYKCKACNFDFEEFYGDRGRHYIHVHHIIPLKEIRKEYRVDPIKDLVPLCANCHAMVHRSEPALTVKDLKGLIKK</sequence>
<dbReference type="GO" id="GO:0008270">
    <property type="term" value="F:zinc ion binding"/>
    <property type="evidence" value="ECO:0007669"/>
    <property type="project" value="InterPro"/>
</dbReference>
<organism evidence="2 3">
    <name type="scientific">Vibrio scophthalmi</name>
    <dbReference type="NCBI Taxonomy" id="45658"/>
    <lineage>
        <taxon>Bacteria</taxon>
        <taxon>Pseudomonadati</taxon>
        <taxon>Pseudomonadota</taxon>
        <taxon>Gammaproteobacteria</taxon>
        <taxon>Vibrionales</taxon>
        <taxon>Vibrionaceae</taxon>
        <taxon>Vibrio</taxon>
    </lineage>
</organism>
<dbReference type="OrthoDB" id="9802640at2"/>
<evidence type="ECO:0000259" key="1">
    <source>
        <dbReference type="Pfam" id="PF01844"/>
    </source>
</evidence>
<reference evidence="2 3" key="1">
    <citation type="submission" date="2016-08" db="EMBL/GenBank/DDBJ databases">
        <title>Genome sequencing of Vibrio scophthalmi strain FP3289, an isolated from Paralichthys olivaceus.</title>
        <authorList>
            <person name="Han H.-J."/>
        </authorList>
    </citation>
    <scope>NUCLEOTIDE SEQUENCE [LARGE SCALE GENOMIC DNA]</scope>
    <source>
        <strain evidence="2 3">FP3289</strain>
    </source>
</reference>
<dbReference type="GO" id="GO:0003676">
    <property type="term" value="F:nucleic acid binding"/>
    <property type="evidence" value="ECO:0007669"/>
    <property type="project" value="InterPro"/>
</dbReference>
<proteinExistence type="predicted"/>
<dbReference type="EMBL" id="MDCJ01000007">
    <property type="protein sequence ID" value="ODS04580.1"/>
    <property type="molecule type" value="Genomic_DNA"/>
</dbReference>
<gene>
    <name evidence="2" type="ORF">VSF3289_03719</name>
</gene>
<feature type="domain" description="HNH" evidence="1">
    <location>
        <begin position="174"/>
        <end position="229"/>
    </location>
</feature>
<dbReference type="Pfam" id="PF01844">
    <property type="entry name" value="HNH"/>
    <property type="match status" value="1"/>
</dbReference>
<dbReference type="GO" id="GO:0004519">
    <property type="term" value="F:endonuclease activity"/>
    <property type="evidence" value="ECO:0007669"/>
    <property type="project" value="InterPro"/>
</dbReference>
<dbReference type="InterPro" id="IPR002711">
    <property type="entry name" value="HNH"/>
</dbReference>
<comment type="caution">
    <text evidence="2">The sequence shown here is derived from an EMBL/GenBank/DDBJ whole genome shotgun (WGS) entry which is preliminary data.</text>
</comment>
<dbReference type="CDD" id="cd00085">
    <property type="entry name" value="HNHc"/>
    <property type="match status" value="1"/>
</dbReference>
<dbReference type="AlphaFoldDB" id="A0A1E3WFP5"/>
<evidence type="ECO:0000313" key="2">
    <source>
        <dbReference type="EMBL" id="ODS04580.1"/>
    </source>
</evidence>
<dbReference type="RefSeq" id="WP_069447763.1">
    <property type="nucleotide sequence ID" value="NZ_MDCJ01000007.1"/>
</dbReference>